<accession>A0AAV2DCH7</accession>
<dbReference type="SUPFAM" id="SSF53756">
    <property type="entry name" value="UDP-Glycosyltransferase/glycogen phosphorylase"/>
    <property type="match status" value="1"/>
</dbReference>
<dbReference type="AlphaFoldDB" id="A0AAV2DCH7"/>
<organism evidence="1 2">
    <name type="scientific">Linum trigynum</name>
    <dbReference type="NCBI Taxonomy" id="586398"/>
    <lineage>
        <taxon>Eukaryota</taxon>
        <taxon>Viridiplantae</taxon>
        <taxon>Streptophyta</taxon>
        <taxon>Embryophyta</taxon>
        <taxon>Tracheophyta</taxon>
        <taxon>Spermatophyta</taxon>
        <taxon>Magnoliopsida</taxon>
        <taxon>eudicotyledons</taxon>
        <taxon>Gunneridae</taxon>
        <taxon>Pentapetalae</taxon>
        <taxon>rosids</taxon>
        <taxon>fabids</taxon>
        <taxon>Malpighiales</taxon>
        <taxon>Linaceae</taxon>
        <taxon>Linum</taxon>
    </lineage>
</organism>
<proteinExistence type="predicted"/>
<dbReference type="Proteomes" id="UP001497516">
    <property type="component" value="Chromosome 2"/>
</dbReference>
<reference evidence="1 2" key="1">
    <citation type="submission" date="2024-04" db="EMBL/GenBank/DDBJ databases">
        <authorList>
            <person name="Fracassetti M."/>
        </authorList>
    </citation>
    <scope>NUCLEOTIDE SEQUENCE [LARGE SCALE GENOMIC DNA]</scope>
</reference>
<evidence type="ECO:0000313" key="2">
    <source>
        <dbReference type="Proteomes" id="UP001497516"/>
    </source>
</evidence>
<sequence>MPRYGEGFLRRSPQQFLQIGTSLCRPFFSFAGGAKEKERREMVTVAGAAAVDCQECLKWLDSKKPNLIIYLYFSSDTEFTTAQNLELATGLEGSG</sequence>
<evidence type="ECO:0000313" key="1">
    <source>
        <dbReference type="EMBL" id="CAL1371132.1"/>
    </source>
</evidence>
<dbReference type="Gene3D" id="3.40.50.2000">
    <property type="entry name" value="Glycogen Phosphorylase B"/>
    <property type="match status" value="1"/>
</dbReference>
<protein>
    <submittedName>
        <fullName evidence="1">Uncharacterized protein</fullName>
    </submittedName>
</protein>
<dbReference type="EMBL" id="OZ034815">
    <property type="protein sequence ID" value="CAL1371132.1"/>
    <property type="molecule type" value="Genomic_DNA"/>
</dbReference>
<name>A0AAV2DCH7_9ROSI</name>
<gene>
    <name evidence="1" type="ORF">LTRI10_LOCUS13212</name>
</gene>
<keyword evidence="2" id="KW-1185">Reference proteome</keyword>